<protein>
    <recommendedName>
        <fullName evidence="3">BED-type domain-containing protein</fullName>
    </recommendedName>
</protein>
<dbReference type="GO" id="GO:0005634">
    <property type="term" value="C:nucleus"/>
    <property type="evidence" value="ECO:0007669"/>
    <property type="project" value="TreeGrafter"/>
</dbReference>
<proteinExistence type="predicted"/>
<evidence type="ECO:0000313" key="1">
    <source>
        <dbReference type="EMBL" id="GKV41848.1"/>
    </source>
</evidence>
<dbReference type="PANTHER" id="PTHR34396">
    <property type="entry name" value="OS03G0264950 PROTEIN-RELATED"/>
    <property type="match status" value="1"/>
</dbReference>
<organism evidence="1 2">
    <name type="scientific">Rubroshorea leprosula</name>
    <dbReference type="NCBI Taxonomy" id="152421"/>
    <lineage>
        <taxon>Eukaryota</taxon>
        <taxon>Viridiplantae</taxon>
        <taxon>Streptophyta</taxon>
        <taxon>Embryophyta</taxon>
        <taxon>Tracheophyta</taxon>
        <taxon>Spermatophyta</taxon>
        <taxon>Magnoliopsida</taxon>
        <taxon>eudicotyledons</taxon>
        <taxon>Gunneridae</taxon>
        <taxon>Pentapetalae</taxon>
        <taxon>rosids</taxon>
        <taxon>malvids</taxon>
        <taxon>Malvales</taxon>
        <taxon>Dipterocarpaceae</taxon>
        <taxon>Rubroshorea</taxon>
    </lineage>
</organism>
<dbReference type="GO" id="GO:1990837">
    <property type="term" value="F:sequence-specific double-stranded DNA binding"/>
    <property type="evidence" value="ECO:0007669"/>
    <property type="project" value="TreeGrafter"/>
</dbReference>
<dbReference type="PANTHER" id="PTHR34396:SF25">
    <property type="entry name" value="BOUNDARY ELEMENT ASSOCIATED FACTOR"/>
    <property type="match status" value="1"/>
</dbReference>
<accession>A0AAV5LXF4</accession>
<gene>
    <name evidence="1" type="ORF">SLEP1_g49329</name>
</gene>
<dbReference type="GO" id="GO:0006357">
    <property type="term" value="P:regulation of transcription by RNA polymerase II"/>
    <property type="evidence" value="ECO:0007669"/>
    <property type="project" value="TreeGrafter"/>
</dbReference>
<dbReference type="InterPro" id="IPR053031">
    <property type="entry name" value="Cuticle_assoc_protein"/>
</dbReference>
<dbReference type="AlphaFoldDB" id="A0AAV5LXF4"/>
<evidence type="ECO:0000313" key="2">
    <source>
        <dbReference type="Proteomes" id="UP001054252"/>
    </source>
</evidence>
<comment type="caution">
    <text evidence="1">The sequence shown here is derived from an EMBL/GenBank/DDBJ whole genome shotgun (WGS) entry which is preliminary data.</text>
</comment>
<name>A0AAV5LXF4_9ROSI</name>
<keyword evidence="2" id="KW-1185">Reference proteome</keyword>
<reference evidence="1 2" key="1">
    <citation type="journal article" date="2021" name="Commun. Biol.">
        <title>The genome of Shorea leprosula (Dipterocarpaceae) highlights the ecological relevance of drought in aseasonal tropical rainforests.</title>
        <authorList>
            <person name="Ng K.K.S."/>
            <person name="Kobayashi M.J."/>
            <person name="Fawcett J.A."/>
            <person name="Hatakeyama M."/>
            <person name="Paape T."/>
            <person name="Ng C.H."/>
            <person name="Ang C.C."/>
            <person name="Tnah L.H."/>
            <person name="Lee C.T."/>
            <person name="Nishiyama T."/>
            <person name="Sese J."/>
            <person name="O'Brien M.J."/>
            <person name="Copetti D."/>
            <person name="Mohd Noor M.I."/>
            <person name="Ong R.C."/>
            <person name="Putra M."/>
            <person name="Sireger I.Z."/>
            <person name="Indrioko S."/>
            <person name="Kosugi Y."/>
            <person name="Izuno A."/>
            <person name="Isagi Y."/>
            <person name="Lee S.L."/>
            <person name="Shimizu K.K."/>
        </authorList>
    </citation>
    <scope>NUCLEOTIDE SEQUENCE [LARGE SCALE GENOMIC DNA]</scope>
    <source>
        <strain evidence="1">214</strain>
    </source>
</reference>
<evidence type="ECO:0008006" key="3">
    <source>
        <dbReference type="Google" id="ProtNLM"/>
    </source>
</evidence>
<dbReference type="Proteomes" id="UP001054252">
    <property type="component" value="Unassembled WGS sequence"/>
</dbReference>
<dbReference type="EMBL" id="BPVZ01000153">
    <property type="protein sequence ID" value="GKV41848.1"/>
    <property type="molecule type" value="Genomic_DNA"/>
</dbReference>
<sequence>MIPFKLSASHRAITTTPATLTAHLQLQGWVVLFLLLCGHLNYVSVIPFKLSASHRAVTTTTASLQHSLLTTAHVQLQGRVILFLLSRGLLFYNSTLNSFQTLQLQPMSSQESSFPSIQIPNESSASIISSAAATPTSSSVMASLVLESGEDKKDDQGHKRPLTSKAWNHYRRQKINGHWKAICVYCNKHLEGTDVSSRLVEERSESSDNNGNFFNLFDKLEENDNEDDESEFYLVETPNTYGDLLFPAGINYPMSSQEPSPPSIQIPNESSAGIIPSAVATPTSSSAMVPLVLESGEDKKDDQSHKRPLTSEAWNHYRRQKFNGHWKAVCVYCNKHLGGTDVSLRLVEGKSESSDNNGNFFNLFDELEENDNEDDEFEEVISLA</sequence>